<feature type="binding site" evidence="20">
    <location>
        <position position="659"/>
    </location>
    <ligand>
        <name>[4Fe-4S] cluster</name>
        <dbReference type="ChEBI" id="CHEBI:49883"/>
    </ligand>
</feature>
<dbReference type="PIRSF" id="PIRSF037149">
    <property type="entry name" value="NirB"/>
    <property type="match status" value="1"/>
</dbReference>
<evidence type="ECO:0000256" key="3">
    <source>
        <dbReference type="ARBA" id="ARBA00005096"/>
    </source>
</evidence>
<dbReference type="NCBIfam" id="NF011565">
    <property type="entry name" value="PRK14989.1"/>
    <property type="match status" value="1"/>
</dbReference>
<evidence type="ECO:0000256" key="1">
    <source>
        <dbReference type="ARBA" id="ARBA00001974"/>
    </source>
</evidence>
<dbReference type="GO" id="GO:0051537">
    <property type="term" value="F:2 iron, 2 sulfur cluster binding"/>
    <property type="evidence" value="ECO:0007669"/>
    <property type="project" value="UniProtKB-KW"/>
</dbReference>
<protein>
    <recommendedName>
        <fullName evidence="5">assimilatory sulfite reductase (ferredoxin)</fullName>
        <ecNumber evidence="5">1.8.7.1</ecNumber>
    </recommendedName>
</protein>
<keyword evidence="6 20" id="KW-0004">4Fe-4S</keyword>
<dbReference type="CDD" id="cd19944">
    <property type="entry name" value="NirB_Fer2_BFD-like_2"/>
    <property type="match status" value="1"/>
</dbReference>
<keyword evidence="7 20" id="KW-0349">Heme</keyword>
<dbReference type="EC" id="1.8.7.1" evidence="5"/>
<dbReference type="InterPro" id="IPR017121">
    <property type="entry name" value="Nitrite_Rdtase_lsu"/>
</dbReference>
<organism evidence="25 27">
    <name type="scientific">Acidipropionibacterium acidipropionici</name>
    <dbReference type="NCBI Taxonomy" id="1748"/>
    <lineage>
        <taxon>Bacteria</taxon>
        <taxon>Bacillati</taxon>
        <taxon>Actinomycetota</taxon>
        <taxon>Actinomycetes</taxon>
        <taxon>Propionibacteriales</taxon>
        <taxon>Propionibacteriaceae</taxon>
        <taxon>Acidipropionibacterium</taxon>
    </lineage>
</organism>
<feature type="domain" description="BFD-like [2Fe-2S]-binding" evidence="23">
    <location>
        <begin position="433"/>
        <end position="482"/>
    </location>
</feature>
<evidence type="ECO:0000256" key="20">
    <source>
        <dbReference type="PIRSR" id="PIRSR037149-1"/>
    </source>
</evidence>
<keyword evidence="28" id="KW-1185">Reference proteome</keyword>
<dbReference type="GO" id="GO:0050661">
    <property type="term" value="F:NADP binding"/>
    <property type="evidence" value="ECO:0007669"/>
    <property type="project" value="UniProtKB-UniRule"/>
</dbReference>
<dbReference type="Gene3D" id="1.10.10.1100">
    <property type="entry name" value="BFD-like [2Fe-2S]-binding domain"/>
    <property type="match status" value="1"/>
</dbReference>
<feature type="domain" description="Nitrite/Sulfite reductase ferredoxin-like" evidence="22">
    <location>
        <begin position="572"/>
        <end position="633"/>
    </location>
</feature>
<dbReference type="SUPFAM" id="SSF56014">
    <property type="entry name" value="Nitrite and sulphite reductase 4Fe-4S domain-like"/>
    <property type="match status" value="1"/>
</dbReference>
<comment type="function">
    <text evidence="2">Catalyzes the reduction of sulfite to sulfide, a step in the biosynthesis of sulfur-containing amino acids and cofactors.</text>
</comment>
<sequence length="856" mass="91184">MIETGTDRTRVLVVGGGMVAHRFTERLRDEDTARRFDITVVGEEPVRPYDRVHLTDVLRGRACGELELGRPLMWSDPCVHLRSGDPVSALHLEQRTVECLSGEVIGWDRLVLATGADGRRPPIEGVDLPGVFLYRSLDDVLGIARQAETLLAGWTGSAEPGPPAVVLGGGLLGLEAAGALVEMGLDVTVVQSRGHVLSDQLDSGGGALLGRLVEEAGVHIHTGARADRIVAGADGAAGAVSCGGDLLEAQLIVMATGVRPRDELAVAQGIATASHGGILIDDCCRTNVPDVYAIGDVATVDGALPGLIAPGNRQADVLAGLLLGRDGSRLGALDDAARLKFPGVGAASFGDAFATTSGAVSVLYADPTARAYKRLVLSDDGRTLLGGMLVGDDGAYSMLRPLLGHELGADPATFLMPEAASAAPSVDLPDDALVCSCNSVTAGQIASAVRDGGCTTVAEISASTQACTTCGSCEPLVRRILDRQLASMGRTVSHAMCEHFSMSRRELFDAVQISGARTFSKILERHGTGGDGCDICKPAIASILAHLTSAHALDPDRAPLQDTNDRVLANMQKDGSYSVVPRIPGGEITPDGLVAIGTIAKEFGLYTKVTGAQRIDMFGARLDELPAIWERLIDAGFESGHAYGKALRNVKSCVGSSWCRYGVRDSVGMAVALELRYRGVRSPHKLKFGVSGCARECAEARSKDVGVIATEKGWNLYVGGNGGFNPRHSDLLAQDLDDDALVTAIDRFVVYYIRTADRLQRTARWVEDLDGGIEGLRQVIFEDSLGICADLDAYMQDHVESYQDDWRQVLEDPERRRQFVSFVNAPDSHDEHLRYVPERAQHRPIRAGERHELQAS</sequence>
<comment type="similarity">
    <text evidence="4">Belongs to the nitrite and sulfite reductase 4Fe-4S domain family.</text>
</comment>
<comment type="cofactor">
    <cofactor evidence="20">
        <name>[4Fe-4S] cluster</name>
        <dbReference type="ChEBI" id="CHEBI:49883"/>
    </cofactor>
    <text evidence="20">Binds 1 [4Fe-4S] cluster per subunit.</text>
</comment>
<evidence type="ECO:0000256" key="11">
    <source>
        <dbReference type="ARBA" id="ARBA00022784"/>
    </source>
</evidence>
<evidence type="ECO:0000256" key="7">
    <source>
        <dbReference type="ARBA" id="ARBA00022617"/>
    </source>
</evidence>
<keyword evidence="10 20" id="KW-0479">Metal-binding</keyword>
<dbReference type="GO" id="GO:0051539">
    <property type="term" value="F:4 iron, 4 sulfur cluster binding"/>
    <property type="evidence" value="ECO:0007669"/>
    <property type="project" value="UniProtKB-KW"/>
</dbReference>
<evidence type="ECO:0000256" key="16">
    <source>
        <dbReference type="ARBA" id="ARBA00023063"/>
    </source>
</evidence>
<dbReference type="InterPro" id="IPR023753">
    <property type="entry name" value="FAD/NAD-binding_dom"/>
</dbReference>
<evidence type="ECO:0000313" key="27">
    <source>
        <dbReference type="Proteomes" id="UP000075221"/>
    </source>
</evidence>
<keyword evidence="12 19" id="KW-0274">FAD</keyword>
<feature type="binding site" evidence="20">
    <location>
        <position position="693"/>
    </location>
    <ligand>
        <name>[4Fe-4S] cluster</name>
        <dbReference type="ChEBI" id="CHEBI:49883"/>
    </ligand>
</feature>
<evidence type="ECO:0000256" key="12">
    <source>
        <dbReference type="ARBA" id="ARBA00022827"/>
    </source>
</evidence>
<keyword evidence="15 20" id="KW-0411">Iron-sulfur</keyword>
<evidence type="ECO:0000256" key="19">
    <source>
        <dbReference type="PIRNR" id="PIRNR037149"/>
    </source>
</evidence>
<feature type="binding site" description="axial binding residue" evidence="20">
    <location>
        <position position="697"/>
    </location>
    <ligand>
        <name>siroheme</name>
        <dbReference type="ChEBI" id="CHEBI:60052"/>
    </ligand>
    <ligandPart>
        <name>Fe</name>
        <dbReference type="ChEBI" id="CHEBI:18248"/>
    </ligandPart>
</feature>
<dbReference type="Pfam" id="PF07992">
    <property type="entry name" value="Pyr_redox_2"/>
    <property type="match status" value="1"/>
</dbReference>
<dbReference type="AlphaFoldDB" id="A0AAC8YFM3"/>
<feature type="binding site" evidence="20">
    <location>
        <position position="653"/>
    </location>
    <ligand>
        <name>[4Fe-4S] cluster</name>
        <dbReference type="ChEBI" id="CHEBI:49883"/>
    </ligand>
</feature>
<evidence type="ECO:0000259" key="21">
    <source>
        <dbReference type="Pfam" id="PF01077"/>
    </source>
</evidence>
<dbReference type="EMBL" id="CP014352">
    <property type="protein sequence ID" value="AMS05639.1"/>
    <property type="molecule type" value="Genomic_DNA"/>
</dbReference>
<dbReference type="GO" id="GO:0020037">
    <property type="term" value="F:heme binding"/>
    <property type="evidence" value="ECO:0007669"/>
    <property type="project" value="InterPro"/>
</dbReference>
<dbReference type="InterPro" id="IPR005117">
    <property type="entry name" value="NiRdtase/SiRdtase_haem-b_fer"/>
</dbReference>
<keyword evidence="16 19" id="KW-0534">Nitrate assimilation</keyword>
<dbReference type="PANTHER" id="PTHR43809">
    <property type="entry name" value="NITRITE REDUCTASE (NADH) LARGE SUBUNIT"/>
    <property type="match status" value="1"/>
</dbReference>
<evidence type="ECO:0000256" key="15">
    <source>
        <dbReference type="ARBA" id="ARBA00023014"/>
    </source>
</evidence>
<evidence type="ECO:0000256" key="8">
    <source>
        <dbReference type="ARBA" id="ARBA00022630"/>
    </source>
</evidence>
<dbReference type="Proteomes" id="UP000178666">
    <property type="component" value="Chromosome"/>
</dbReference>
<comment type="cofactor">
    <cofactor evidence="1 19">
        <name>FAD</name>
        <dbReference type="ChEBI" id="CHEBI:57692"/>
    </cofactor>
</comment>
<dbReference type="InterPro" id="IPR006067">
    <property type="entry name" value="NO2/SO3_Rdtase_4Fe4S_dom"/>
</dbReference>
<dbReference type="SUPFAM" id="SSF51905">
    <property type="entry name" value="FAD/NAD(P)-binding domain"/>
    <property type="match status" value="1"/>
</dbReference>
<dbReference type="Pfam" id="PF04324">
    <property type="entry name" value="Fer2_BFD"/>
    <property type="match status" value="1"/>
</dbReference>
<evidence type="ECO:0000256" key="6">
    <source>
        <dbReference type="ARBA" id="ARBA00022485"/>
    </source>
</evidence>
<dbReference type="Proteomes" id="UP000075221">
    <property type="component" value="Chromosome"/>
</dbReference>
<evidence type="ECO:0000313" key="28">
    <source>
        <dbReference type="Proteomes" id="UP000178666"/>
    </source>
</evidence>
<dbReference type="PRINTS" id="PR00397">
    <property type="entry name" value="SIROHAEM"/>
</dbReference>
<dbReference type="PROSITE" id="PS00365">
    <property type="entry name" value="NIR_SIR"/>
    <property type="match status" value="1"/>
</dbReference>
<evidence type="ECO:0000313" key="26">
    <source>
        <dbReference type="EMBL" id="AOZ47108.1"/>
    </source>
</evidence>
<keyword evidence="9" id="KW-0001">2Fe-2S</keyword>
<dbReference type="InterPro" id="IPR041854">
    <property type="entry name" value="BFD-like_2Fe2S-bd_dom_sf"/>
</dbReference>
<gene>
    <name evidence="26" type="ORF">A8L58_10885</name>
    <name evidence="25" type="ORF">AXH35_09445</name>
</gene>
<feature type="domain" description="FAD/NAD(P)-binding" evidence="24">
    <location>
        <begin position="10"/>
        <end position="298"/>
    </location>
</feature>
<feature type="binding site" evidence="20">
    <location>
        <position position="697"/>
    </location>
    <ligand>
        <name>[4Fe-4S] cluster</name>
        <dbReference type="ChEBI" id="CHEBI:49883"/>
    </ligand>
</feature>
<comment type="cofactor">
    <cofactor evidence="17">
        <name>[2Fe-2S] cluster</name>
        <dbReference type="ChEBI" id="CHEBI:190135"/>
    </cofactor>
</comment>
<dbReference type="InterPro" id="IPR045854">
    <property type="entry name" value="NO2/SO3_Rdtase_4Fe4S_sf"/>
</dbReference>
<dbReference type="InterPro" id="IPR052034">
    <property type="entry name" value="NasD-like"/>
</dbReference>
<evidence type="ECO:0000256" key="14">
    <source>
        <dbReference type="ARBA" id="ARBA00023004"/>
    </source>
</evidence>
<reference evidence="25 27" key="2">
    <citation type="submission" date="2016-02" db="EMBL/GenBank/DDBJ databases">
        <title>Complete Genome Sequence of Propionibacterium acidipropionici ATCC 55737.</title>
        <authorList>
            <person name="Luna Flores C.H."/>
            <person name="Nielsen L.K."/>
            <person name="Marcellin E."/>
        </authorList>
    </citation>
    <scope>NUCLEOTIDE SEQUENCE [LARGE SCALE GENOMIC DNA]</scope>
    <source>
        <strain evidence="25 27">ATCC 55737</strain>
    </source>
</reference>
<evidence type="ECO:0000259" key="23">
    <source>
        <dbReference type="Pfam" id="PF04324"/>
    </source>
</evidence>
<dbReference type="Gene3D" id="3.30.413.10">
    <property type="entry name" value="Sulfite Reductase Hemoprotein, domain 1"/>
    <property type="match status" value="1"/>
</dbReference>
<dbReference type="EMBL" id="CP015970">
    <property type="protein sequence ID" value="AOZ47108.1"/>
    <property type="molecule type" value="Genomic_DNA"/>
</dbReference>
<dbReference type="GO" id="GO:0050660">
    <property type="term" value="F:flavin adenine dinucleotide binding"/>
    <property type="evidence" value="ECO:0007669"/>
    <property type="project" value="UniProtKB-UniRule"/>
</dbReference>
<dbReference type="Pfam" id="PF03460">
    <property type="entry name" value="NIR_SIR_ferr"/>
    <property type="match status" value="1"/>
</dbReference>
<dbReference type="PRINTS" id="PR00368">
    <property type="entry name" value="FADPNR"/>
</dbReference>
<dbReference type="PANTHER" id="PTHR43809:SF1">
    <property type="entry name" value="NITRITE REDUCTASE (NADH) LARGE SUBUNIT"/>
    <property type="match status" value="1"/>
</dbReference>
<comment type="catalytic activity">
    <reaction evidence="18">
        <text>hydrogen sulfide + 6 oxidized [2Fe-2S]-[ferredoxin] + 3 H2O = sulfite + 6 reduced [2Fe-2S]-[ferredoxin] + 7 H(+)</text>
        <dbReference type="Rhea" id="RHEA:23132"/>
        <dbReference type="Rhea" id="RHEA-COMP:10000"/>
        <dbReference type="Rhea" id="RHEA-COMP:10001"/>
        <dbReference type="ChEBI" id="CHEBI:15377"/>
        <dbReference type="ChEBI" id="CHEBI:15378"/>
        <dbReference type="ChEBI" id="CHEBI:17359"/>
        <dbReference type="ChEBI" id="CHEBI:29919"/>
        <dbReference type="ChEBI" id="CHEBI:33737"/>
        <dbReference type="ChEBI" id="CHEBI:33738"/>
        <dbReference type="EC" id="1.8.7.1"/>
    </reaction>
</comment>
<dbReference type="SUPFAM" id="SSF55124">
    <property type="entry name" value="Nitrite/Sulfite reductase N-terminal domain-like"/>
    <property type="match status" value="1"/>
</dbReference>
<dbReference type="InterPro" id="IPR012744">
    <property type="entry name" value="Nitri_red_NirB"/>
</dbReference>
<dbReference type="GO" id="GO:0046872">
    <property type="term" value="F:metal ion binding"/>
    <property type="evidence" value="ECO:0007669"/>
    <property type="project" value="UniProtKB-KW"/>
</dbReference>
<evidence type="ECO:0000259" key="24">
    <source>
        <dbReference type="Pfam" id="PF07992"/>
    </source>
</evidence>
<evidence type="ECO:0000256" key="2">
    <source>
        <dbReference type="ARBA" id="ARBA00003247"/>
    </source>
</evidence>
<dbReference type="NCBIfam" id="TIGR02374">
    <property type="entry name" value="nitri_red_nirB"/>
    <property type="match status" value="1"/>
</dbReference>
<keyword evidence="13" id="KW-0560">Oxidoreductase</keyword>
<feature type="domain" description="Nitrite/sulphite reductase 4Fe-4S" evidence="21">
    <location>
        <begin position="644"/>
        <end position="783"/>
    </location>
</feature>
<dbReference type="Pfam" id="PF01077">
    <property type="entry name" value="NIR_SIR"/>
    <property type="match status" value="1"/>
</dbReference>
<evidence type="ECO:0000256" key="10">
    <source>
        <dbReference type="ARBA" id="ARBA00022723"/>
    </source>
</evidence>
<dbReference type="GO" id="GO:0098809">
    <property type="term" value="F:nitrite reductase activity"/>
    <property type="evidence" value="ECO:0007669"/>
    <property type="project" value="InterPro"/>
</dbReference>
<comment type="pathway">
    <text evidence="3">Nitrogen metabolism; nitrate reduction (assimilation).</text>
</comment>
<dbReference type="RefSeq" id="WP_062819701.1">
    <property type="nucleotide sequence ID" value="NZ_CP014352.1"/>
</dbReference>
<dbReference type="Gene3D" id="3.50.50.60">
    <property type="entry name" value="FAD/NAD(P)-binding domain"/>
    <property type="match status" value="2"/>
</dbReference>
<dbReference type="InterPro" id="IPR007419">
    <property type="entry name" value="BFD-like_2Fe2S-bd_dom"/>
</dbReference>
<evidence type="ECO:0000256" key="9">
    <source>
        <dbReference type="ARBA" id="ARBA00022714"/>
    </source>
</evidence>
<reference evidence="26 28" key="1">
    <citation type="journal article" date="2016" name="Plant Dis.">
        <title>Improved production of propionic acid using genome shuffling.</title>
        <authorList>
            <person name="Luna-Flores C.H."/>
            <person name="Palfreyman R.W."/>
            <person name="Kromer J.O."/>
            <person name="Nielsen L.K."/>
            <person name="Marcellin E."/>
        </authorList>
    </citation>
    <scope>NUCLEOTIDE SEQUENCE [LARGE SCALE GENOMIC DNA]</scope>
    <source>
        <strain evidence="26 28">F3E8</strain>
    </source>
</reference>
<keyword evidence="11" id="KW-0883">Thioether bond</keyword>
<dbReference type="InterPro" id="IPR006066">
    <property type="entry name" value="NO2/SO3_Rdtase_FeS/sirohaem_BS"/>
</dbReference>
<dbReference type="GO" id="GO:0042128">
    <property type="term" value="P:nitrate assimilation"/>
    <property type="evidence" value="ECO:0007669"/>
    <property type="project" value="UniProtKB-UniRule"/>
</dbReference>
<dbReference type="InterPro" id="IPR036188">
    <property type="entry name" value="FAD/NAD-bd_sf"/>
</dbReference>
<proteinExistence type="inferred from homology"/>
<dbReference type="InterPro" id="IPR036136">
    <property type="entry name" value="Nit/Sulf_reduc_fer-like_dom_sf"/>
</dbReference>
<keyword evidence="8 19" id="KW-0285">Flavoprotein</keyword>
<comment type="cofactor">
    <cofactor evidence="20">
        <name>siroheme</name>
        <dbReference type="ChEBI" id="CHEBI:60052"/>
    </cofactor>
    <text evidence="20">Binds 1 siroheme per subunit.</text>
</comment>
<name>A0AAC8YFM3_9ACTN</name>
<evidence type="ECO:0000256" key="18">
    <source>
        <dbReference type="ARBA" id="ARBA00049518"/>
    </source>
</evidence>
<evidence type="ECO:0000256" key="17">
    <source>
        <dbReference type="ARBA" id="ARBA00034078"/>
    </source>
</evidence>
<dbReference type="GO" id="GO:0050311">
    <property type="term" value="F:sulfite reductase (ferredoxin) activity"/>
    <property type="evidence" value="ECO:0007669"/>
    <property type="project" value="UniProtKB-EC"/>
</dbReference>
<keyword evidence="14 20" id="KW-0408">Iron</keyword>
<dbReference type="FunFam" id="3.30.413.10:FF:000007">
    <property type="entry name" value="Nitrite reductase [NAD(P)H] large subunit"/>
    <property type="match status" value="1"/>
</dbReference>
<evidence type="ECO:0000256" key="5">
    <source>
        <dbReference type="ARBA" id="ARBA00012353"/>
    </source>
</evidence>
<evidence type="ECO:0000256" key="13">
    <source>
        <dbReference type="ARBA" id="ARBA00023002"/>
    </source>
</evidence>
<evidence type="ECO:0000313" key="25">
    <source>
        <dbReference type="EMBL" id="AMS05639.1"/>
    </source>
</evidence>
<evidence type="ECO:0000259" key="22">
    <source>
        <dbReference type="Pfam" id="PF03460"/>
    </source>
</evidence>
<accession>A0AAC8YFM3</accession>
<evidence type="ECO:0000256" key="4">
    <source>
        <dbReference type="ARBA" id="ARBA00010429"/>
    </source>
</evidence>